<proteinExistence type="predicted"/>
<dbReference type="InParanoid" id="S7W9R5"/>
<dbReference type="VEuPathDB" id="MicrosporidiaDB:SLOPH_713"/>
<protein>
    <submittedName>
        <fullName evidence="1">Uncharacterized protein</fullName>
    </submittedName>
</protein>
<accession>S7W9R5</accession>
<keyword evidence="2" id="KW-1185">Reference proteome</keyword>
<sequence>MSQFKKKLLLFLQSIRNVPNLIMDIDNDKYLCVLKFEEIIEEFKSLKYSKKQRKLIAKLNDYLRCLDRFNTTLTKLYNDFSKIDCSIVKIELISPDDFKNRCTDFVKTISELYNKQRSVKLEIRRYLFTQDNSLVCKIFLGYIKSKSTFRYFAKIEKLKKVLLAV</sequence>
<organism evidence="1 2">
    <name type="scientific">Spraguea lophii (strain 42_110)</name>
    <name type="common">Microsporidian parasite</name>
    <dbReference type="NCBI Taxonomy" id="1358809"/>
    <lineage>
        <taxon>Eukaryota</taxon>
        <taxon>Fungi</taxon>
        <taxon>Fungi incertae sedis</taxon>
        <taxon>Microsporidia</taxon>
        <taxon>Spragueidae</taxon>
        <taxon>Spraguea</taxon>
    </lineage>
</organism>
<gene>
    <name evidence="1" type="ORF">SLOPH_713</name>
</gene>
<dbReference type="EMBL" id="ATCN01000182">
    <property type="protein sequence ID" value="EPR79606.1"/>
    <property type="molecule type" value="Genomic_DNA"/>
</dbReference>
<reference evidence="2" key="1">
    <citation type="journal article" date="2013" name="PLoS Genet.">
        <title>The genome of Spraguea lophii and the basis of host-microsporidian interactions.</title>
        <authorList>
            <person name="Campbell S.E."/>
            <person name="Williams T.A."/>
            <person name="Yousuf A."/>
            <person name="Soanes D.M."/>
            <person name="Paszkiewicz K.H."/>
            <person name="Williams B.A.P."/>
        </authorList>
    </citation>
    <scope>NUCLEOTIDE SEQUENCE [LARGE SCALE GENOMIC DNA]</scope>
    <source>
        <strain evidence="2">42_110</strain>
    </source>
</reference>
<evidence type="ECO:0000313" key="1">
    <source>
        <dbReference type="EMBL" id="EPR79606.1"/>
    </source>
</evidence>
<dbReference type="HOGENOM" id="CLU_1611873_0_0_1"/>
<evidence type="ECO:0000313" key="2">
    <source>
        <dbReference type="Proteomes" id="UP000014978"/>
    </source>
</evidence>
<comment type="caution">
    <text evidence="1">The sequence shown here is derived from an EMBL/GenBank/DDBJ whole genome shotgun (WGS) entry which is preliminary data.</text>
</comment>
<name>S7W9R5_SPRLO</name>
<dbReference type="Proteomes" id="UP000014978">
    <property type="component" value="Unassembled WGS sequence"/>
</dbReference>
<dbReference type="AlphaFoldDB" id="S7W9R5"/>